<feature type="non-terminal residue" evidence="1">
    <location>
        <position position="1"/>
    </location>
</feature>
<organism evidence="1 2">
    <name type="scientific">Melia azedarach</name>
    <name type="common">Chinaberry tree</name>
    <dbReference type="NCBI Taxonomy" id="155640"/>
    <lineage>
        <taxon>Eukaryota</taxon>
        <taxon>Viridiplantae</taxon>
        <taxon>Streptophyta</taxon>
        <taxon>Embryophyta</taxon>
        <taxon>Tracheophyta</taxon>
        <taxon>Spermatophyta</taxon>
        <taxon>Magnoliopsida</taxon>
        <taxon>eudicotyledons</taxon>
        <taxon>Gunneridae</taxon>
        <taxon>Pentapetalae</taxon>
        <taxon>rosids</taxon>
        <taxon>malvids</taxon>
        <taxon>Sapindales</taxon>
        <taxon>Meliaceae</taxon>
        <taxon>Melia</taxon>
    </lineage>
</organism>
<sequence>QNYIPQTIYIHTHTHIYIYTHTHTHIIILHDLEVGRRNKIKPTIWIEEECSLDFISGLGPPGEESLYSLVVESLHKGIIIGNSEAEMMSTGNIHESSNIRWR</sequence>
<protein>
    <submittedName>
        <fullName evidence="1">Uncharacterized protein</fullName>
    </submittedName>
</protein>
<keyword evidence="2" id="KW-1185">Reference proteome</keyword>
<accession>A0ACC1YHI9</accession>
<dbReference type="EMBL" id="CM051396">
    <property type="protein sequence ID" value="KAJ4722474.1"/>
    <property type="molecule type" value="Genomic_DNA"/>
</dbReference>
<evidence type="ECO:0000313" key="1">
    <source>
        <dbReference type="EMBL" id="KAJ4722474.1"/>
    </source>
</evidence>
<comment type="caution">
    <text evidence="1">The sequence shown here is derived from an EMBL/GenBank/DDBJ whole genome shotgun (WGS) entry which is preliminary data.</text>
</comment>
<gene>
    <name evidence="1" type="ORF">OWV82_005967</name>
</gene>
<name>A0ACC1YHI9_MELAZ</name>
<reference evidence="1 2" key="1">
    <citation type="journal article" date="2023" name="Science">
        <title>Complex scaffold remodeling in plant triterpene biosynthesis.</title>
        <authorList>
            <person name="De La Pena R."/>
            <person name="Hodgson H."/>
            <person name="Liu J.C."/>
            <person name="Stephenson M.J."/>
            <person name="Martin A.C."/>
            <person name="Owen C."/>
            <person name="Harkess A."/>
            <person name="Leebens-Mack J."/>
            <person name="Jimenez L.E."/>
            <person name="Osbourn A."/>
            <person name="Sattely E.S."/>
        </authorList>
    </citation>
    <scope>NUCLEOTIDE SEQUENCE [LARGE SCALE GENOMIC DNA]</scope>
    <source>
        <strain evidence="2">cv. JPN11</strain>
        <tissue evidence="1">Leaf</tissue>
    </source>
</reference>
<dbReference type="Proteomes" id="UP001164539">
    <property type="component" value="Chromosome 3"/>
</dbReference>
<proteinExistence type="predicted"/>
<evidence type="ECO:0000313" key="2">
    <source>
        <dbReference type="Proteomes" id="UP001164539"/>
    </source>
</evidence>